<dbReference type="EMBL" id="CALNXJ010000012">
    <property type="protein sequence ID" value="CAH3109876.1"/>
    <property type="molecule type" value="Genomic_DNA"/>
</dbReference>
<feature type="binding site" evidence="2">
    <location>
        <begin position="396"/>
        <end position="397"/>
    </location>
    <ligand>
        <name>L-glutamate</name>
        <dbReference type="ChEBI" id="CHEBI:29985"/>
    </ligand>
</feature>
<evidence type="ECO:0000256" key="1">
    <source>
        <dbReference type="PIRSR" id="PIRSR600101-1"/>
    </source>
</evidence>
<dbReference type="GO" id="GO:0036374">
    <property type="term" value="F:glutathione hydrolase activity"/>
    <property type="evidence" value="ECO:0007669"/>
    <property type="project" value="InterPro"/>
</dbReference>
<comment type="caution">
    <text evidence="3">The sequence shown here is derived from an EMBL/GenBank/DDBJ whole genome shotgun (WGS) entry which is preliminary data.</text>
</comment>
<dbReference type="InterPro" id="IPR000101">
    <property type="entry name" value="GGT_peptidase"/>
</dbReference>
<reference evidence="3 4" key="1">
    <citation type="submission" date="2022-05" db="EMBL/GenBank/DDBJ databases">
        <authorList>
            <consortium name="Genoscope - CEA"/>
            <person name="William W."/>
        </authorList>
    </citation>
    <scope>NUCLEOTIDE SEQUENCE [LARGE SCALE GENOMIC DNA]</scope>
</reference>
<feature type="active site" description="Nucleophile" evidence="1">
    <location>
        <position position="353"/>
    </location>
</feature>
<dbReference type="InterPro" id="IPR029055">
    <property type="entry name" value="Ntn_hydrolases_N"/>
</dbReference>
<dbReference type="Proteomes" id="UP001159428">
    <property type="component" value="Unassembled WGS sequence"/>
</dbReference>
<evidence type="ECO:0000256" key="2">
    <source>
        <dbReference type="PIRSR" id="PIRSR600101-2"/>
    </source>
</evidence>
<dbReference type="InterPro" id="IPR043138">
    <property type="entry name" value="GGT_lsub"/>
</dbReference>
<evidence type="ECO:0000313" key="4">
    <source>
        <dbReference type="Proteomes" id="UP001159428"/>
    </source>
</evidence>
<dbReference type="GO" id="GO:0006751">
    <property type="term" value="P:glutathione catabolic process"/>
    <property type="evidence" value="ECO:0007669"/>
    <property type="project" value="InterPro"/>
</dbReference>
<organism evidence="3 4">
    <name type="scientific">Pocillopora meandrina</name>
    <dbReference type="NCBI Taxonomy" id="46732"/>
    <lineage>
        <taxon>Eukaryota</taxon>
        <taxon>Metazoa</taxon>
        <taxon>Cnidaria</taxon>
        <taxon>Anthozoa</taxon>
        <taxon>Hexacorallia</taxon>
        <taxon>Scleractinia</taxon>
        <taxon>Astrocoeniina</taxon>
        <taxon>Pocilloporidae</taxon>
        <taxon>Pocillopora</taxon>
    </lineage>
</organism>
<dbReference type="Gene3D" id="3.60.20.40">
    <property type="match status" value="1"/>
</dbReference>
<evidence type="ECO:0000313" key="3">
    <source>
        <dbReference type="EMBL" id="CAH3109876.1"/>
    </source>
</evidence>
<dbReference type="GO" id="GO:0005886">
    <property type="term" value="C:plasma membrane"/>
    <property type="evidence" value="ECO:0007669"/>
    <property type="project" value="TreeGrafter"/>
</dbReference>
<dbReference type="Gene3D" id="1.10.246.130">
    <property type="match status" value="1"/>
</dbReference>
<sequence>VVAVVVLLLGTGAGLLAYFLTKDSPDQSSGGPYKRVAVVTDTPQCSVIGKNILDANGSAVDAAITAMFCLGVVSMHSSGIGGGGVMLVYNQTSKQVKVIDFRETAPATAHKNMFKGNEMRGMHKAWKRHGRLPWKQLVQPAINLARKGFKVTQAVEDALKTTKGIKDDIENDPGLSELLLTKNKKLVKKGDVIKNVQYAETLETVRDNPDSFYNGTLASEILRDIKRVNGSVTEEDLRSYRWILRDPYQSNIRDMKMYLTPPPTSGAVLALILNILRGRSWYNMTSSARDDVNATVLTYHRIIESFKFSYAWRTKKMLEPELGDVLRHKIWDNKTYTNVSYYADSFSNADYGTTHVAVLDQNGDAMADFDIPDYEVVGDISPSPFNFPEPGKRPFSSMCPTILTDNDGKVRFVIGASGGKRITTAVSLVRPILCLYVL</sequence>
<keyword evidence="4" id="KW-1185">Reference proteome</keyword>
<dbReference type="PANTHER" id="PTHR11686">
    <property type="entry name" value="GAMMA GLUTAMYL TRANSPEPTIDASE"/>
    <property type="match status" value="1"/>
</dbReference>
<feature type="non-terminal residue" evidence="3">
    <location>
        <position position="1"/>
    </location>
</feature>
<feature type="binding site" evidence="2">
    <location>
        <position position="419"/>
    </location>
    <ligand>
        <name>L-glutamate</name>
        <dbReference type="ChEBI" id="CHEBI:29985"/>
    </ligand>
</feature>
<name>A0AAU9WA47_9CNID</name>
<dbReference type="SUPFAM" id="SSF56235">
    <property type="entry name" value="N-terminal nucleophile aminohydrolases (Ntn hydrolases)"/>
    <property type="match status" value="1"/>
</dbReference>
<dbReference type="PANTHER" id="PTHR11686:SF9">
    <property type="entry name" value="RE13973P"/>
    <property type="match status" value="1"/>
</dbReference>
<dbReference type="Pfam" id="PF01019">
    <property type="entry name" value="G_glu_transpept"/>
    <property type="match status" value="1"/>
</dbReference>
<gene>
    <name evidence="3" type="ORF">PMEA_00004095</name>
</gene>
<accession>A0AAU9WA47</accession>
<evidence type="ECO:0008006" key="5">
    <source>
        <dbReference type="Google" id="ProtNLM"/>
    </source>
</evidence>
<dbReference type="PRINTS" id="PR01210">
    <property type="entry name" value="GGTRANSPTASE"/>
</dbReference>
<feature type="binding site" evidence="2">
    <location>
        <position position="368"/>
    </location>
    <ligand>
        <name>L-glutamate</name>
        <dbReference type="ChEBI" id="CHEBI:29985"/>
    </ligand>
</feature>
<dbReference type="AlphaFoldDB" id="A0AAU9WA47"/>
<protein>
    <recommendedName>
        <fullName evidence="5">Gamma-glutamyltranspeptidase 1</fullName>
    </recommendedName>
</protein>
<dbReference type="InterPro" id="IPR043137">
    <property type="entry name" value="GGT_ssub_C"/>
</dbReference>
<feature type="binding site" evidence="2">
    <location>
        <position position="102"/>
    </location>
    <ligand>
        <name>L-glutamate</name>
        <dbReference type="ChEBI" id="CHEBI:29985"/>
    </ligand>
</feature>
<proteinExistence type="predicted"/>